<dbReference type="HOGENOM" id="CLU_1333964_0_0_1"/>
<evidence type="ECO:0000313" key="2">
    <source>
        <dbReference type="Proteomes" id="UP000026915"/>
    </source>
</evidence>
<dbReference type="Gene3D" id="3.90.228.10">
    <property type="match status" value="1"/>
</dbReference>
<keyword evidence="2" id="KW-1185">Reference proteome</keyword>
<dbReference type="InterPro" id="IPR044964">
    <property type="entry name" value="RCD1/SRO1-5"/>
</dbReference>
<proteinExistence type="predicted"/>
<protein>
    <submittedName>
        <fullName evidence="1">RCD one 1-like protein</fullName>
    </submittedName>
</protein>
<dbReference type="EMBL" id="CM001882">
    <property type="protein sequence ID" value="EOY03234.1"/>
    <property type="molecule type" value="Genomic_DNA"/>
</dbReference>
<dbReference type="PANTHER" id="PTHR32263">
    <property type="entry name" value="INACTIVE POLY [ADP-RIBOSE] POLYMERASE SRO4-RELATED"/>
    <property type="match status" value="1"/>
</dbReference>
<dbReference type="Proteomes" id="UP000026915">
    <property type="component" value="Chromosome 4"/>
</dbReference>
<dbReference type="Gramene" id="EOY03234">
    <property type="protein sequence ID" value="EOY03234"/>
    <property type="gene ID" value="TCM_017921"/>
</dbReference>
<accession>A0A061ELR9</accession>
<dbReference type="STRING" id="3641.A0A061ELR9"/>
<dbReference type="InParanoid" id="A0A061ELR9"/>
<organism evidence="1 2">
    <name type="scientific">Theobroma cacao</name>
    <name type="common">Cacao</name>
    <name type="synonym">Cocoa</name>
    <dbReference type="NCBI Taxonomy" id="3641"/>
    <lineage>
        <taxon>Eukaryota</taxon>
        <taxon>Viridiplantae</taxon>
        <taxon>Streptophyta</taxon>
        <taxon>Embryophyta</taxon>
        <taxon>Tracheophyta</taxon>
        <taxon>Spermatophyta</taxon>
        <taxon>Magnoliopsida</taxon>
        <taxon>eudicotyledons</taxon>
        <taxon>Gunneridae</taxon>
        <taxon>Pentapetalae</taxon>
        <taxon>rosids</taxon>
        <taxon>malvids</taxon>
        <taxon>Malvales</taxon>
        <taxon>Malvaceae</taxon>
        <taxon>Byttnerioideae</taxon>
        <taxon>Theobroma</taxon>
    </lineage>
</organism>
<reference evidence="1 2" key="1">
    <citation type="journal article" date="2013" name="Genome Biol.">
        <title>The genome sequence of the most widely cultivated cacao type and its use to identify candidate genes regulating pod color.</title>
        <authorList>
            <person name="Motamayor J.C."/>
            <person name="Mockaitis K."/>
            <person name="Schmutz J."/>
            <person name="Haiminen N."/>
            <person name="Iii D.L."/>
            <person name="Cornejo O."/>
            <person name="Findley S.D."/>
            <person name="Zheng P."/>
            <person name="Utro F."/>
            <person name="Royaert S."/>
            <person name="Saski C."/>
            <person name="Jenkins J."/>
            <person name="Podicheti R."/>
            <person name="Zhao M."/>
            <person name="Scheffler B.E."/>
            <person name="Stack J.C."/>
            <person name="Feltus F.A."/>
            <person name="Mustiga G.M."/>
            <person name="Amores F."/>
            <person name="Phillips W."/>
            <person name="Marelli J.P."/>
            <person name="May G.D."/>
            <person name="Shapiro H."/>
            <person name="Ma J."/>
            <person name="Bustamante C.D."/>
            <person name="Schnell R.J."/>
            <person name="Main D."/>
            <person name="Gilbert D."/>
            <person name="Parida L."/>
            <person name="Kuhn D.N."/>
        </authorList>
    </citation>
    <scope>NUCLEOTIDE SEQUENCE [LARGE SCALE GENOMIC DNA]</scope>
    <source>
        <strain evidence="2">cv. Matina 1-6</strain>
    </source>
</reference>
<sequence length="206" mass="23350">MSNKEIFIKLKGWEGHSDKARLKVFQKHIGITKGVRGTSNVVYAWYGALTKVVENVVAHGFRLPSKVPATNDCRVGMYFPPFGLPQLSAEMVGVTDDNGVKHVILCMVLLENVKKLEARSKQHNTSRVDFDISFDDPKNPKWYVLWSINANMHILPECVIGFKLCFLEKLISKIKNSFFPTKVREIMNSYNSFKAGMLANDAFLTH</sequence>
<name>A0A061ELR9_THECC</name>
<dbReference type="SUPFAM" id="SSF56399">
    <property type="entry name" value="ADP-ribosylation"/>
    <property type="match status" value="1"/>
</dbReference>
<evidence type="ECO:0000313" key="1">
    <source>
        <dbReference type="EMBL" id="EOY03234.1"/>
    </source>
</evidence>
<gene>
    <name evidence="1" type="ORF">TCM_017921</name>
</gene>
<dbReference type="PANTHER" id="PTHR32263:SF19">
    <property type="entry name" value="OS03G0230300 PROTEIN"/>
    <property type="match status" value="1"/>
</dbReference>
<dbReference type="AlphaFoldDB" id="A0A061ELR9"/>
<dbReference type="eggNOG" id="ENOG502QSEQ">
    <property type="taxonomic scope" value="Eukaryota"/>
</dbReference>